<dbReference type="Proteomes" id="UP001642409">
    <property type="component" value="Unassembled WGS sequence"/>
</dbReference>
<keyword evidence="3" id="KW-0444">Lipid biosynthesis</keyword>
<dbReference type="PROSITE" id="PS50244">
    <property type="entry name" value="S5A_REDUCTASE"/>
    <property type="match status" value="1"/>
</dbReference>
<keyword evidence="5 9" id="KW-1133">Transmembrane helix</keyword>
<dbReference type="GO" id="GO:0016020">
    <property type="term" value="C:membrane"/>
    <property type="evidence" value="ECO:0007669"/>
    <property type="project" value="UniProtKB-SubCell"/>
</dbReference>
<comment type="subcellular location">
    <subcellularLocation>
        <location evidence="1">Membrane</location>
        <topology evidence="1">Multi-pass membrane protein</topology>
    </subcellularLocation>
</comment>
<accession>A0AA86P1P0</accession>
<evidence type="ECO:0000313" key="13">
    <source>
        <dbReference type="Proteomes" id="UP001642409"/>
    </source>
</evidence>
<evidence type="ECO:0000256" key="7">
    <source>
        <dbReference type="ARBA" id="ARBA00023098"/>
    </source>
</evidence>
<keyword evidence="13" id="KW-1185">Reference proteome</keyword>
<evidence type="ECO:0000256" key="1">
    <source>
        <dbReference type="ARBA" id="ARBA00004141"/>
    </source>
</evidence>
<keyword evidence="8 9" id="KW-0472">Membrane</keyword>
<comment type="similarity">
    <text evidence="2">Belongs to the steroid 5-alpha reductase family.</text>
</comment>
<keyword evidence="4 9" id="KW-0812">Transmembrane</keyword>
<dbReference type="EMBL" id="CAXDID020000074">
    <property type="protein sequence ID" value="CAL6015649.1"/>
    <property type="molecule type" value="Genomic_DNA"/>
</dbReference>
<reference evidence="11" key="1">
    <citation type="submission" date="2023-06" db="EMBL/GenBank/DDBJ databases">
        <authorList>
            <person name="Kurt Z."/>
        </authorList>
    </citation>
    <scope>NUCLEOTIDE SEQUENCE</scope>
</reference>
<evidence type="ECO:0000313" key="12">
    <source>
        <dbReference type="EMBL" id="CAL6015649.1"/>
    </source>
</evidence>
<evidence type="ECO:0000256" key="2">
    <source>
        <dbReference type="ARBA" id="ARBA00007742"/>
    </source>
</evidence>
<evidence type="ECO:0000256" key="6">
    <source>
        <dbReference type="ARBA" id="ARBA00023002"/>
    </source>
</evidence>
<sequence length="288" mass="33680">MQIEVSFKNDKKNVEIVDQMQSSEFMANVAKAFKQKPSRTRIQVESSDAKKIYLTPAKPLSAQVSENTRLVLKYVGPQINYRTVFILEYLGPIIIWLLVAPLRSIASVMWLFHYVKRELETLFVHQFSNDTMPIRNVFKNCSYYWGFALINAINSPVAWFAPAQYFIFDREIVLPVSIDKFLPIVFFFLSEFMNFKTHLILKNLRPKNSREYVNPQHPLFRQVACPNYGFEVLSWVFFSVYCKTVSSVAFTIAGLIQIWAWAGDKKKKLYKVFGNEGKRKWRLVWGLI</sequence>
<dbReference type="GO" id="GO:0042761">
    <property type="term" value="P:very long-chain fatty acid biosynthetic process"/>
    <property type="evidence" value="ECO:0007669"/>
    <property type="project" value="TreeGrafter"/>
</dbReference>
<keyword evidence="7" id="KW-0443">Lipid metabolism</keyword>
<keyword evidence="6" id="KW-0560">Oxidoreductase</keyword>
<comment type="caution">
    <text evidence="11">The sequence shown here is derived from an EMBL/GenBank/DDBJ whole genome shotgun (WGS) entry which is preliminary data.</text>
</comment>
<feature type="transmembrane region" description="Helical" evidence="9">
    <location>
        <begin position="142"/>
        <end position="161"/>
    </location>
</feature>
<feature type="transmembrane region" description="Helical" evidence="9">
    <location>
        <begin position="181"/>
        <end position="199"/>
    </location>
</feature>
<organism evidence="11">
    <name type="scientific">Hexamita inflata</name>
    <dbReference type="NCBI Taxonomy" id="28002"/>
    <lineage>
        <taxon>Eukaryota</taxon>
        <taxon>Metamonada</taxon>
        <taxon>Diplomonadida</taxon>
        <taxon>Hexamitidae</taxon>
        <taxon>Hexamitinae</taxon>
        <taxon>Hexamita</taxon>
    </lineage>
</organism>
<proteinExistence type="inferred from homology"/>
<reference evidence="12 13" key="2">
    <citation type="submission" date="2024-07" db="EMBL/GenBank/DDBJ databases">
        <authorList>
            <person name="Akdeniz Z."/>
        </authorList>
    </citation>
    <scope>NUCLEOTIDE SEQUENCE [LARGE SCALE GENOMIC DNA]</scope>
</reference>
<evidence type="ECO:0000313" key="11">
    <source>
        <dbReference type="EMBL" id="CAI9929948.1"/>
    </source>
</evidence>
<evidence type="ECO:0000256" key="9">
    <source>
        <dbReference type="SAM" id="Phobius"/>
    </source>
</evidence>
<evidence type="ECO:0000256" key="8">
    <source>
        <dbReference type="ARBA" id="ARBA00023136"/>
    </source>
</evidence>
<gene>
    <name evidence="11" type="ORF">HINF_LOCUS17593</name>
    <name evidence="12" type="ORF">HINF_LOCUS25037</name>
</gene>
<feature type="transmembrane region" description="Helical" evidence="9">
    <location>
        <begin position="93"/>
        <end position="112"/>
    </location>
</feature>
<evidence type="ECO:0000256" key="3">
    <source>
        <dbReference type="ARBA" id="ARBA00022516"/>
    </source>
</evidence>
<dbReference type="InterPro" id="IPR001104">
    <property type="entry name" value="3-oxo-5_a-steroid_4-DH_C"/>
</dbReference>
<evidence type="ECO:0000256" key="5">
    <source>
        <dbReference type="ARBA" id="ARBA00022989"/>
    </source>
</evidence>
<dbReference type="EMBL" id="CATOUU010000444">
    <property type="protein sequence ID" value="CAI9929948.1"/>
    <property type="molecule type" value="Genomic_DNA"/>
</dbReference>
<feature type="domain" description="3-oxo-5-alpha-steroid 4-dehydrogenase C-terminal" evidence="10">
    <location>
        <begin position="131"/>
        <end position="274"/>
    </location>
</feature>
<protein>
    <submittedName>
        <fullName evidence="11">Synaptic glycoprotein SC2</fullName>
    </submittedName>
    <submittedName>
        <fullName evidence="12">Synaptic_glycoprotein SC2</fullName>
    </submittedName>
</protein>
<dbReference type="AlphaFoldDB" id="A0AA86P1P0"/>
<evidence type="ECO:0000259" key="10">
    <source>
        <dbReference type="Pfam" id="PF02544"/>
    </source>
</evidence>
<evidence type="ECO:0000256" key="4">
    <source>
        <dbReference type="ARBA" id="ARBA00022692"/>
    </source>
</evidence>
<dbReference type="InterPro" id="IPR039357">
    <property type="entry name" value="SRD5A/TECR"/>
</dbReference>
<dbReference type="PANTHER" id="PTHR10556">
    <property type="entry name" value="3-OXO-5-ALPHA-STEROID 4-DEHYDROGENASE"/>
    <property type="match status" value="1"/>
</dbReference>
<dbReference type="PANTHER" id="PTHR10556:SF28">
    <property type="entry name" value="VERY-LONG-CHAIN ENOYL-COA REDUCTASE"/>
    <property type="match status" value="1"/>
</dbReference>
<feature type="transmembrane region" description="Helical" evidence="9">
    <location>
        <begin position="244"/>
        <end position="262"/>
    </location>
</feature>
<dbReference type="GO" id="GO:0016627">
    <property type="term" value="F:oxidoreductase activity, acting on the CH-CH group of donors"/>
    <property type="evidence" value="ECO:0007669"/>
    <property type="project" value="InterPro"/>
</dbReference>
<name>A0AA86P1P0_9EUKA</name>
<dbReference type="Pfam" id="PF02544">
    <property type="entry name" value="Steroid_dh"/>
    <property type="match status" value="1"/>
</dbReference>